<dbReference type="SUPFAM" id="SSF51735">
    <property type="entry name" value="NAD(P)-binding Rossmann-fold domains"/>
    <property type="match status" value="1"/>
</dbReference>
<evidence type="ECO:0000256" key="2">
    <source>
        <dbReference type="ARBA" id="ARBA00023002"/>
    </source>
</evidence>
<keyword evidence="2" id="KW-0560">Oxidoreductase</keyword>
<dbReference type="GO" id="GO:0000166">
    <property type="term" value="F:nucleotide binding"/>
    <property type="evidence" value="ECO:0007669"/>
    <property type="project" value="InterPro"/>
</dbReference>
<dbReference type="PANTHER" id="PTHR43708:SF5">
    <property type="entry name" value="CONSERVED EXPRESSED OXIDOREDUCTASE (EUROFUNG)-RELATED"/>
    <property type="match status" value="1"/>
</dbReference>
<dbReference type="PANTHER" id="PTHR43708">
    <property type="entry name" value="CONSERVED EXPRESSED OXIDOREDUCTASE (EUROFUNG)"/>
    <property type="match status" value="1"/>
</dbReference>
<keyword evidence="5" id="KW-1185">Reference proteome</keyword>
<dbReference type="eggNOG" id="COG0673">
    <property type="taxonomic scope" value="Bacteria"/>
</dbReference>
<accession>C6VUZ1</accession>
<dbReference type="Gene3D" id="3.40.50.720">
    <property type="entry name" value="NAD(P)-binding Rossmann-like Domain"/>
    <property type="match status" value="1"/>
</dbReference>
<dbReference type="InterPro" id="IPR036291">
    <property type="entry name" value="NAD(P)-bd_dom_sf"/>
</dbReference>
<dbReference type="InterPro" id="IPR000683">
    <property type="entry name" value="Gfo/Idh/MocA-like_OxRdtase_N"/>
</dbReference>
<dbReference type="OrthoDB" id="1408251at2"/>
<organism evidence="4 5">
    <name type="scientific">Dyadobacter fermentans (strain ATCC 700827 / DSM 18053 / CIP 107007 / KCTC 52180 / NS114)</name>
    <dbReference type="NCBI Taxonomy" id="471854"/>
    <lineage>
        <taxon>Bacteria</taxon>
        <taxon>Pseudomonadati</taxon>
        <taxon>Bacteroidota</taxon>
        <taxon>Cytophagia</taxon>
        <taxon>Cytophagales</taxon>
        <taxon>Spirosomataceae</taxon>
        <taxon>Dyadobacter</taxon>
    </lineage>
</organism>
<evidence type="ECO:0000313" key="5">
    <source>
        <dbReference type="Proteomes" id="UP000002011"/>
    </source>
</evidence>
<protein>
    <submittedName>
        <fullName evidence="4">Oxidoreductase domain protein</fullName>
    </submittedName>
</protein>
<reference evidence="4 5" key="1">
    <citation type="journal article" date="2009" name="Stand. Genomic Sci.">
        <title>Complete genome sequence of Dyadobacter fermentans type strain (NS114).</title>
        <authorList>
            <person name="Lang E."/>
            <person name="Lapidus A."/>
            <person name="Chertkov O."/>
            <person name="Brettin T."/>
            <person name="Detter J.C."/>
            <person name="Han C."/>
            <person name="Copeland A."/>
            <person name="Glavina Del Rio T."/>
            <person name="Nolan M."/>
            <person name="Chen F."/>
            <person name="Lucas S."/>
            <person name="Tice H."/>
            <person name="Cheng J.F."/>
            <person name="Land M."/>
            <person name="Hauser L."/>
            <person name="Chang Y.J."/>
            <person name="Jeffries C.D."/>
            <person name="Kopitz M."/>
            <person name="Bruce D."/>
            <person name="Goodwin L."/>
            <person name="Pitluck S."/>
            <person name="Ovchinnikova G."/>
            <person name="Pati A."/>
            <person name="Ivanova N."/>
            <person name="Mavrommatis K."/>
            <person name="Chen A."/>
            <person name="Palaniappan K."/>
            <person name="Chain P."/>
            <person name="Bristow J."/>
            <person name="Eisen J.A."/>
            <person name="Markowitz V."/>
            <person name="Hugenholtz P."/>
            <person name="Goker M."/>
            <person name="Rohde M."/>
            <person name="Kyrpides N.C."/>
            <person name="Klenk H.P."/>
        </authorList>
    </citation>
    <scope>NUCLEOTIDE SEQUENCE [LARGE SCALE GENOMIC DNA]</scope>
    <source>
        <strain evidence="5">ATCC 700827 / DSM 18053 / CIP 107007 / KCTC 52180 / NS114</strain>
    </source>
</reference>
<comment type="similarity">
    <text evidence="1">Belongs to the Gfo/Idh/MocA family.</text>
</comment>
<dbReference type="AlphaFoldDB" id="C6VUZ1"/>
<dbReference type="Pfam" id="PF01408">
    <property type="entry name" value="GFO_IDH_MocA"/>
    <property type="match status" value="1"/>
</dbReference>
<gene>
    <name evidence="4" type="ordered locus">Dfer_1894</name>
</gene>
<evidence type="ECO:0000313" key="4">
    <source>
        <dbReference type="EMBL" id="ACT93128.1"/>
    </source>
</evidence>
<dbReference type="RefSeq" id="WP_015811381.1">
    <property type="nucleotide sequence ID" value="NC_013037.1"/>
</dbReference>
<sequence length="301" mass="33606">MLKIGIIGMSPGNAHPYSWSAIINGQFDGEEITRIGYPAVAAYLEANRDTLGLPAAKVTHVWAQEREIAESICKAAGVTVVVNELTEMIGEVDAVILARDDPESHKEMARPFIEAGVPIFIDKPLAYSAEDLDWFSAQSAAGRFIMSCSSMRYANEVRVARQELKSLGKLELVTAVGKKDWKKYGIHLLEAIFAILDDPEVRSVKSIGELDREIVHLRLENGPDVTLHLFNEISGTFQVSLFGRNAWKLIDIRNSYSMFRDNLIEFIRSVEEGRPRLDFGKTERIVRVIVEGKGGRMAKSR</sequence>
<dbReference type="KEGG" id="dfe:Dfer_1894"/>
<evidence type="ECO:0000259" key="3">
    <source>
        <dbReference type="Pfam" id="PF01408"/>
    </source>
</evidence>
<dbReference type="InterPro" id="IPR051317">
    <property type="entry name" value="Gfo/Idh/MocA_oxidoreduct"/>
</dbReference>
<dbReference type="GO" id="GO:0016491">
    <property type="term" value="F:oxidoreductase activity"/>
    <property type="evidence" value="ECO:0007669"/>
    <property type="project" value="UniProtKB-KW"/>
</dbReference>
<feature type="domain" description="Gfo/Idh/MocA-like oxidoreductase N-terminal" evidence="3">
    <location>
        <begin position="34"/>
        <end position="133"/>
    </location>
</feature>
<dbReference type="HOGENOM" id="CLU_911270_0_0_10"/>
<evidence type="ECO:0000256" key="1">
    <source>
        <dbReference type="ARBA" id="ARBA00010928"/>
    </source>
</evidence>
<dbReference type="EMBL" id="CP001619">
    <property type="protein sequence ID" value="ACT93128.1"/>
    <property type="molecule type" value="Genomic_DNA"/>
</dbReference>
<proteinExistence type="inferred from homology"/>
<dbReference type="Proteomes" id="UP000002011">
    <property type="component" value="Chromosome"/>
</dbReference>
<dbReference type="STRING" id="471854.Dfer_1894"/>
<name>C6VUZ1_DYAFD</name>